<gene>
    <name evidence="7" type="ORF">FHS87_001108</name>
</gene>
<accession>A0A840YF08</accession>
<dbReference type="CDD" id="cd03255">
    <property type="entry name" value="ABC_MJ0796_LolCDE_FtsE"/>
    <property type="match status" value="1"/>
</dbReference>
<dbReference type="FunFam" id="3.40.50.300:FF:000032">
    <property type="entry name" value="Export ABC transporter ATP-binding protein"/>
    <property type="match status" value="1"/>
</dbReference>
<dbReference type="GO" id="GO:0022857">
    <property type="term" value="F:transmembrane transporter activity"/>
    <property type="evidence" value="ECO:0007669"/>
    <property type="project" value="TreeGrafter"/>
</dbReference>
<dbReference type="InterPro" id="IPR003439">
    <property type="entry name" value="ABC_transporter-like_ATP-bd"/>
</dbReference>
<evidence type="ECO:0000259" key="6">
    <source>
        <dbReference type="PROSITE" id="PS50893"/>
    </source>
</evidence>
<dbReference type="GO" id="GO:0005886">
    <property type="term" value="C:plasma membrane"/>
    <property type="evidence" value="ECO:0007669"/>
    <property type="project" value="TreeGrafter"/>
</dbReference>
<comment type="caution">
    <text evidence="7">The sequence shown here is derived from an EMBL/GenBank/DDBJ whole genome shotgun (WGS) entry which is preliminary data.</text>
</comment>
<evidence type="ECO:0000256" key="4">
    <source>
        <dbReference type="ARBA" id="ARBA00022840"/>
    </source>
</evidence>
<keyword evidence="8" id="KW-1185">Reference proteome</keyword>
<dbReference type="PANTHER" id="PTHR24220">
    <property type="entry name" value="IMPORT ATP-BINDING PROTEIN"/>
    <property type="match status" value="1"/>
</dbReference>
<dbReference type="Gene3D" id="3.40.50.300">
    <property type="entry name" value="P-loop containing nucleotide triphosphate hydrolases"/>
    <property type="match status" value="1"/>
</dbReference>
<reference evidence="7 8" key="1">
    <citation type="submission" date="2020-08" db="EMBL/GenBank/DDBJ databases">
        <title>Genomic Encyclopedia of Type Strains, Phase IV (KMG-IV): sequencing the most valuable type-strain genomes for metagenomic binning, comparative biology and taxonomic classification.</title>
        <authorList>
            <person name="Goeker M."/>
        </authorList>
    </citation>
    <scope>NUCLEOTIDE SEQUENCE [LARGE SCALE GENOMIC DNA]</scope>
    <source>
        <strain evidence="7 8">DSM 25622</strain>
    </source>
</reference>
<keyword evidence="1" id="KW-0813">Transport</keyword>
<protein>
    <submittedName>
        <fullName evidence="7">Putative ABC transport system ATP-binding protein</fullName>
    </submittedName>
</protein>
<sequence length="250" mass="26206">MPQTPPAATPTPGGAAAEALPGSPLIEARSLAFRVVGAGGEVNILRGVDLSVAPGEAVGIVGPSGSGKTSLLMLLAGLERPTGGTLRVAGHDMAGLDEDALARFRRESLGIVFQAFHLVPTMTALENVAIPLEFAGRNDAFDRAEVALRSVGLGHRLSHYPGQLSGGEQQRVALARAFVAEPALLLADEPTGNLDRATGEMVMDLLFSMRDRFATTLVLITHDPSLAARCERQVRVEDGQIVSDTRGDRA</sequence>
<dbReference type="EMBL" id="JACIJD010000004">
    <property type="protein sequence ID" value="MBB5693082.1"/>
    <property type="molecule type" value="Genomic_DNA"/>
</dbReference>
<organism evidence="7 8">
    <name type="scientific">Muricoccus pecuniae</name>
    <dbReference type="NCBI Taxonomy" id="693023"/>
    <lineage>
        <taxon>Bacteria</taxon>
        <taxon>Pseudomonadati</taxon>
        <taxon>Pseudomonadota</taxon>
        <taxon>Alphaproteobacteria</taxon>
        <taxon>Acetobacterales</taxon>
        <taxon>Roseomonadaceae</taxon>
        <taxon>Muricoccus</taxon>
    </lineage>
</organism>
<keyword evidence="4 7" id="KW-0067">ATP-binding</keyword>
<dbReference type="PROSITE" id="PS50893">
    <property type="entry name" value="ABC_TRANSPORTER_2"/>
    <property type="match status" value="1"/>
</dbReference>
<dbReference type="AlphaFoldDB" id="A0A840YF08"/>
<dbReference type="SMART" id="SM00382">
    <property type="entry name" value="AAA"/>
    <property type="match status" value="1"/>
</dbReference>
<keyword evidence="2" id="KW-0997">Cell inner membrane</keyword>
<dbReference type="Pfam" id="PF00005">
    <property type="entry name" value="ABC_tran"/>
    <property type="match status" value="1"/>
</dbReference>
<proteinExistence type="inferred from homology"/>
<dbReference type="GO" id="GO:0098796">
    <property type="term" value="C:membrane protein complex"/>
    <property type="evidence" value="ECO:0007669"/>
    <property type="project" value="UniProtKB-ARBA"/>
</dbReference>
<evidence type="ECO:0000256" key="2">
    <source>
        <dbReference type="ARBA" id="ARBA00022519"/>
    </source>
</evidence>
<comment type="similarity">
    <text evidence="5">Belongs to the ABC transporter superfamily. Macrolide exporter (TC 3.A.1.122) family.</text>
</comment>
<evidence type="ECO:0000256" key="1">
    <source>
        <dbReference type="ARBA" id="ARBA00022448"/>
    </source>
</evidence>
<evidence type="ECO:0000256" key="3">
    <source>
        <dbReference type="ARBA" id="ARBA00022741"/>
    </source>
</evidence>
<dbReference type="InterPro" id="IPR017911">
    <property type="entry name" value="MacB-like_ATP-bd"/>
</dbReference>
<keyword evidence="2" id="KW-0472">Membrane</keyword>
<dbReference type="InterPro" id="IPR027417">
    <property type="entry name" value="P-loop_NTPase"/>
</dbReference>
<evidence type="ECO:0000256" key="5">
    <source>
        <dbReference type="ARBA" id="ARBA00038388"/>
    </source>
</evidence>
<name>A0A840YF08_9PROT</name>
<dbReference type="InterPro" id="IPR003593">
    <property type="entry name" value="AAA+_ATPase"/>
</dbReference>
<dbReference type="GO" id="GO:0005524">
    <property type="term" value="F:ATP binding"/>
    <property type="evidence" value="ECO:0007669"/>
    <property type="project" value="UniProtKB-KW"/>
</dbReference>
<evidence type="ECO:0000313" key="8">
    <source>
        <dbReference type="Proteomes" id="UP000580654"/>
    </source>
</evidence>
<evidence type="ECO:0000313" key="7">
    <source>
        <dbReference type="EMBL" id="MBB5693082.1"/>
    </source>
</evidence>
<dbReference type="SUPFAM" id="SSF52540">
    <property type="entry name" value="P-loop containing nucleoside triphosphate hydrolases"/>
    <property type="match status" value="1"/>
</dbReference>
<dbReference type="GO" id="GO:0016887">
    <property type="term" value="F:ATP hydrolysis activity"/>
    <property type="evidence" value="ECO:0007669"/>
    <property type="project" value="InterPro"/>
</dbReference>
<dbReference type="InterPro" id="IPR015854">
    <property type="entry name" value="ABC_transpr_LolD-like"/>
</dbReference>
<dbReference type="PROSITE" id="PS00211">
    <property type="entry name" value="ABC_TRANSPORTER_1"/>
    <property type="match status" value="1"/>
</dbReference>
<dbReference type="Proteomes" id="UP000580654">
    <property type="component" value="Unassembled WGS sequence"/>
</dbReference>
<dbReference type="InterPro" id="IPR017871">
    <property type="entry name" value="ABC_transporter-like_CS"/>
</dbReference>
<keyword evidence="3" id="KW-0547">Nucleotide-binding</keyword>
<feature type="domain" description="ABC transporter" evidence="6">
    <location>
        <begin position="26"/>
        <end position="250"/>
    </location>
</feature>
<dbReference type="RefSeq" id="WP_376766422.1">
    <property type="nucleotide sequence ID" value="NZ_JACIJD010000004.1"/>
</dbReference>
<keyword evidence="2" id="KW-1003">Cell membrane</keyword>